<keyword evidence="2" id="KW-0560">Oxidoreductase</keyword>
<organism evidence="4 5">
    <name type="scientific">Tamaricihabitans halophyticus</name>
    <dbReference type="NCBI Taxonomy" id="1262583"/>
    <lineage>
        <taxon>Bacteria</taxon>
        <taxon>Bacillati</taxon>
        <taxon>Actinomycetota</taxon>
        <taxon>Actinomycetes</taxon>
        <taxon>Pseudonocardiales</taxon>
        <taxon>Pseudonocardiaceae</taxon>
        <taxon>Tamaricihabitans</taxon>
    </lineage>
</organism>
<dbReference type="InterPro" id="IPR002347">
    <property type="entry name" value="SDR_fam"/>
</dbReference>
<evidence type="ECO:0000313" key="4">
    <source>
        <dbReference type="EMBL" id="TCP39173.1"/>
    </source>
</evidence>
<dbReference type="Proteomes" id="UP000294911">
    <property type="component" value="Unassembled WGS sequence"/>
</dbReference>
<dbReference type="OrthoDB" id="9804774at2"/>
<protein>
    <submittedName>
        <fullName evidence="4">3-oxoacyl-[acyl-carrier protein] reductase</fullName>
    </submittedName>
</protein>
<dbReference type="EMBL" id="SLXQ01000032">
    <property type="protein sequence ID" value="TCP39173.1"/>
    <property type="molecule type" value="Genomic_DNA"/>
</dbReference>
<feature type="domain" description="Ketoreductase" evidence="3">
    <location>
        <begin position="8"/>
        <end position="176"/>
    </location>
</feature>
<evidence type="ECO:0000256" key="2">
    <source>
        <dbReference type="ARBA" id="ARBA00023002"/>
    </source>
</evidence>
<dbReference type="InterPro" id="IPR036291">
    <property type="entry name" value="NAD(P)-bd_dom_sf"/>
</dbReference>
<accession>A0A4R2PT57</accession>
<evidence type="ECO:0000259" key="3">
    <source>
        <dbReference type="SMART" id="SM00822"/>
    </source>
</evidence>
<dbReference type="GO" id="GO:0016491">
    <property type="term" value="F:oxidoreductase activity"/>
    <property type="evidence" value="ECO:0007669"/>
    <property type="project" value="UniProtKB-KW"/>
</dbReference>
<dbReference type="Pfam" id="PF13561">
    <property type="entry name" value="adh_short_C2"/>
    <property type="match status" value="1"/>
</dbReference>
<comment type="caution">
    <text evidence="4">The sequence shown here is derived from an EMBL/GenBank/DDBJ whole genome shotgun (WGS) entry which is preliminary data.</text>
</comment>
<name>A0A4R2PT57_9PSEU</name>
<sequence>MDLGIHDHAFVVTGGSAGLGAATARELLAGGAKVLLVGRSAERLATITADLGGDSNTVATLAADLGDPETPREVMELATRRFGRLDGGLLSTGGPPPGLLLDSTDENWAEAYTSTFAGVVRMMRSLAQHLVDRDAPGSIALVLSSSVHAPIPGLALSNGFRPGLAMLAKTLADELGDNGIRVNSLLPGLIRTQRSEQVARRAGEEATRQRLSAIPLGRAGEPEEFGRIAAFLLSPAASYLNGVALPVDGGARRGI</sequence>
<keyword evidence="5" id="KW-1185">Reference proteome</keyword>
<dbReference type="SMART" id="SM00822">
    <property type="entry name" value="PKS_KR"/>
    <property type="match status" value="1"/>
</dbReference>
<dbReference type="SUPFAM" id="SSF51735">
    <property type="entry name" value="NAD(P)-binding Rossmann-fold domains"/>
    <property type="match status" value="1"/>
</dbReference>
<dbReference type="PANTHER" id="PTHR43639:SF1">
    <property type="entry name" value="SHORT-CHAIN DEHYDROGENASE_REDUCTASE FAMILY PROTEIN"/>
    <property type="match status" value="1"/>
</dbReference>
<dbReference type="AlphaFoldDB" id="A0A4R2PT57"/>
<dbReference type="PANTHER" id="PTHR43639">
    <property type="entry name" value="OXIDOREDUCTASE, SHORT-CHAIN DEHYDROGENASE/REDUCTASE FAMILY (AFU_ORTHOLOGUE AFUA_5G02870)"/>
    <property type="match status" value="1"/>
</dbReference>
<gene>
    <name evidence="4" type="ORF">EV191_13213</name>
</gene>
<dbReference type="InterPro" id="IPR057326">
    <property type="entry name" value="KR_dom"/>
</dbReference>
<proteinExistence type="inferred from homology"/>
<reference evidence="4 5" key="1">
    <citation type="submission" date="2019-03" db="EMBL/GenBank/DDBJ databases">
        <title>Genomic Encyclopedia of Type Strains, Phase IV (KMG-IV): sequencing the most valuable type-strain genomes for metagenomic binning, comparative biology and taxonomic classification.</title>
        <authorList>
            <person name="Goeker M."/>
        </authorList>
    </citation>
    <scope>NUCLEOTIDE SEQUENCE [LARGE SCALE GENOMIC DNA]</scope>
    <source>
        <strain evidence="4 5">DSM 45765</strain>
    </source>
</reference>
<comment type="similarity">
    <text evidence="1">Belongs to the short-chain dehydrogenases/reductases (SDR) family.</text>
</comment>
<evidence type="ECO:0000256" key="1">
    <source>
        <dbReference type="ARBA" id="ARBA00006484"/>
    </source>
</evidence>
<dbReference type="Gene3D" id="3.40.50.720">
    <property type="entry name" value="NAD(P)-binding Rossmann-like Domain"/>
    <property type="match status" value="1"/>
</dbReference>
<evidence type="ECO:0000313" key="5">
    <source>
        <dbReference type="Proteomes" id="UP000294911"/>
    </source>
</evidence>
<dbReference type="PRINTS" id="PR00081">
    <property type="entry name" value="GDHRDH"/>
</dbReference>